<protein>
    <submittedName>
        <fullName evidence="1">Glycosyltransferase family 1 protein</fullName>
    </submittedName>
</protein>
<evidence type="ECO:0000313" key="1">
    <source>
        <dbReference type="EMBL" id="REL30193.1"/>
    </source>
</evidence>
<dbReference type="Proteomes" id="UP000256899">
    <property type="component" value="Unassembled WGS sequence"/>
</dbReference>
<proteinExistence type="predicted"/>
<name>A0A3E0U0T8_9GAMM</name>
<dbReference type="GO" id="GO:0016740">
    <property type="term" value="F:transferase activity"/>
    <property type="evidence" value="ECO:0007669"/>
    <property type="project" value="UniProtKB-KW"/>
</dbReference>
<dbReference type="AlphaFoldDB" id="A0A3E0U0T8"/>
<evidence type="ECO:0000313" key="2">
    <source>
        <dbReference type="Proteomes" id="UP000256899"/>
    </source>
</evidence>
<comment type="caution">
    <text evidence="1">The sequence shown here is derived from an EMBL/GenBank/DDBJ whole genome shotgun (WGS) entry which is preliminary data.</text>
</comment>
<reference evidence="2" key="1">
    <citation type="submission" date="2018-08" db="EMBL/GenBank/DDBJ databases">
        <title>Thalassotalea euphylliae genome.</title>
        <authorList>
            <person name="Summers S."/>
            <person name="Rice S.A."/>
            <person name="Freckelton M.L."/>
            <person name="Nedved B.T."/>
            <person name="Hadfield M.G."/>
        </authorList>
    </citation>
    <scope>NUCLEOTIDE SEQUENCE [LARGE SCALE GENOMIC DNA]</scope>
    <source>
        <strain evidence="2">H3</strain>
    </source>
</reference>
<keyword evidence="1" id="KW-0808">Transferase</keyword>
<organism evidence="1 2">
    <name type="scientific">Thalassotalea euphylliae</name>
    <dbReference type="NCBI Taxonomy" id="1655234"/>
    <lineage>
        <taxon>Bacteria</taxon>
        <taxon>Pseudomonadati</taxon>
        <taxon>Pseudomonadota</taxon>
        <taxon>Gammaproteobacteria</taxon>
        <taxon>Alteromonadales</taxon>
        <taxon>Colwelliaceae</taxon>
        <taxon>Thalassotalea</taxon>
    </lineage>
</organism>
<sequence length="415" mass="46764">MKKFVIADPSLIDNRGHHFSLTQKVSNTVSKMGFETIWLTNERFERELVSDDCTICPTFSLCMYDMYKADKNTDHIESCSALLKTELLNIVRELELTGADFLYFHTGFTDIYVAVEHLLQSYPLDMLPSIHICTPYEPKSMPGWGGKNEINMIIDGLLKAPSYETKLFLWCETLTLASYYTLTFERNVGALPLSFIPMEDSIQTSPESPLTILYLGAAREEKGFTLLPDIIEQLYEGFGQAGLLKFVIQCTPQIVGYLPIIQSAISKLEKYPKEYVNLIRHNLSNDEYHSELESSDVVLLLYNKTNYKLRGSGIAVEAISGSKIILTHKDTFCASLITHGGGVAVDDKDGAVDAIKDILKEKAAYKSKAARQSEHYKKYNSMENYVRRIVLRGSPQTSPKFMPNAIIGKCVKQLL</sequence>
<dbReference type="RefSeq" id="WP_116014378.1">
    <property type="nucleotide sequence ID" value="NZ_QUOT01000001.1"/>
</dbReference>
<dbReference type="EMBL" id="QUOT01000001">
    <property type="protein sequence ID" value="REL30193.1"/>
    <property type="molecule type" value="Genomic_DNA"/>
</dbReference>
<dbReference type="Gene3D" id="3.40.50.2000">
    <property type="entry name" value="Glycogen Phosphorylase B"/>
    <property type="match status" value="1"/>
</dbReference>
<gene>
    <name evidence="1" type="ORF">DXX94_05455</name>
</gene>
<dbReference type="SUPFAM" id="SSF53756">
    <property type="entry name" value="UDP-Glycosyltransferase/glycogen phosphorylase"/>
    <property type="match status" value="1"/>
</dbReference>
<keyword evidence="2" id="KW-1185">Reference proteome</keyword>
<accession>A0A3E0U0T8</accession>